<name>A0A6A3BY63_HIBSY</name>
<comment type="caution">
    <text evidence="1">The sequence shown here is derived from an EMBL/GenBank/DDBJ whole genome shotgun (WGS) entry which is preliminary data.</text>
</comment>
<protein>
    <submittedName>
        <fullName evidence="1">Uncharacterized protein</fullName>
    </submittedName>
</protein>
<proteinExistence type="predicted"/>
<sequence>MITYLHGSEFCAPQRQKNDDASNSNPGIGDRAFSAAGAAFLTAIIVNPLDVCNDNRYAFSFY</sequence>
<gene>
    <name evidence="1" type="ORF">F3Y22_tig00015426pilonHSYRG00014</name>
</gene>
<dbReference type="EMBL" id="VEPZ02000611">
    <property type="protein sequence ID" value="KAE8721633.1"/>
    <property type="molecule type" value="Genomic_DNA"/>
</dbReference>
<dbReference type="Proteomes" id="UP000436088">
    <property type="component" value="Unassembled WGS sequence"/>
</dbReference>
<reference evidence="1" key="1">
    <citation type="submission" date="2019-09" db="EMBL/GenBank/DDBJ databases">
        <title>Draft genome information of white flower Hibiscus syriacus.</title>
        <authorList>
            <person name="Kim Y.-M."/>
        </authorList>
    </citation>
    <scope>NUCLEOTIDE SEQUENCE [LARGE SCALE GENOMIC DNA]</scope>
    <source>
        <strain evidence="1">YM2019G1</strain>
    </source>
</reference>
<accession>A0A6A3BY63</accession>
<dbReference type="AlphaFoldDB" id="A0A6A3BY63"/>
<keyword evidence="2" id="KW-1185">Reference proteome</keyword>
<evidence type="ECO:0000313" key="2">
    <source>
        <dbReference type="Proteomes" id="UP000436088"/>
    </source>
</evidence>
<evidence type="ECO:0000313" key="1">
    <source>
        <dbReference type="EMBL" id="KAE8721633.1"/>
    </source>
</evidence>
<organism evidence="1 2">
    <name type="scientific">Hibiscus syriacus</name>
    <name type="common">Rose of Sharon</name>
    <dbReference type="NCBI Taxonomy" id="106335"/>
    <lineage>
        <taxon>Eukaryota</taxon>
        <taxon>Viridiplantae</taxon>
        <taxon>Streptophyta</taxon>
        <taxon>Embryophyta</taxon>
        <taxon>Tracheophyta</taxon>
        <taxon>Spermatophyta</taxon>
        <taxon>Magnoliopsida</taxon>
        <taxon>eudicotyledons</taxon>
        <taxon>Gunneridae</taxon>
        <taxon>Pentapetalae</taxon>
        <taxon>rosids</taxon>
        <taxon>malvids</taxon>
        <taxon>Malvales</taxon>
        <taxon>Malvaceae</taxon>
        <taxon>Malvoideae</taxon>
        <taxon>Hibiscus</taxon>
    </lineage>
</organism>